<dbReference type="SUPFAM" id="SSF54060">
    <property type="entry name" value="His-Me finger endonucleases"/>
    <property type="match status" value="1"/>
</dbReference>
<comment type="caution">
    <text evidence="2">The sequence shown here is derived from an EMBL/GenBank/DDBJ whole genome shotgun (WGS) entry which is preliminary data.</text>
</comment>
<accession>A0A0F9EZT1</accession>
<dbReference type="EMBL" id="LAZR01025503">
    <property type="protein sequence ID" value="KKL71721.1"/>
    <property type="molecule type" value="Genomic_DNA"/>
</dbReference>
<sequence length="65" mass="7077">MVYVHRLVAAAFIGPCPIGQQVCHGPAGELDNSVSNLYHGSRRRASVTRKYLNQLSSIGGWHQGD</sequence>
<gene>
    <name evidence="2" type="ORF">LCGC14_2092100</name>
</gene>
<dbReference type="AlphaFoldDB" id="A0A0F9EZT1"/>
<protein>
    <recommendedName>
        <fullName evidence="1">HNH nuclease domain-containing protein</fullName>
    </recommendedName>
</protein>
<evidence type="ECO:0000313" key="2">
    <source>
        <dbReference type="EMBL" id="KKL71721.1"/>
    </source>
</evidence>
<name>A0A0F9EZT1_9ZZZZ</name>
<dbReference type="Pfam" id="PF13392">
    <property type="entry name" value="HNH_3"/>
    <property type="match status" value="1"/>
</dbReference>
<dbReference type="InterPro" id="IPR003615">
    <property type="entry name" value="HNH_nuc"/>
</dbReference>
<reference evidence="2" key="1">
    <citation type="journal article" date="2015" name="Nature">
        <title>Complex archaea that bridge the gap between prokaryotes and eukaryotes.</title>
        <authorList>
            <person name="Spang A."/>
            <person name="Saw J.H."/>
            <person name="Jorgensen S.L."/>
            <person name="Zaremba-Niedzwiedzka K."/>
            <person name="Martijn J."/>
            <person name="Lind A.E."/>
            <person name="van Eijk R."/>
            <person name="Schleper C."/>
            <person name="Guy L."/>
            <person name="Ettema T.J."/>
        </authorList>
    </citation>
    <scope>NUCLEOTIDE SEQUENCE</scope>
</reference>
<organism evidence="2">
    <name type="scientific">marine sediment metagenome</name>
    <dbReference type="NCBI Taxonomy" id="412755"/>
    <lineage>
        <taxon>unclassified sequences</taxon>
        <taxon>metagenomes</taxon>
        <taxon>ecological metagenomes</taxon>
    </lineage>
</organism>
<proteinExistence type="predicted"/>
<dbReference type="InterPro" id="IPR044925">
    <property type="entry name" value="His-Me_finger_sf"/>
</dbReference>
<feature type="domain" description="HNH nuclease" evidence="1">
    <location>
        <begin position="2"/>
        <end position="46"/>
    </location>
</feature>
<dbReference type="Gene3D" id="3.90.75.20">
    <property type="match status" value="1"/>
</dbReference>
<evidence type="ECO:0000259" key="1">
    <source>
        <dbReference type="Pfam" id="PF13392"/>
    </source>
</evidence>